<dbReference type="RefSeq" id="WP_184727701.1">
    <property type="nucleotide sequence ID" value="NZ_JACHIW010000001.1"/>
</dbReference>
<sequence length="501" mass="52312">MDSLNLLLDGFATALTPMNLVWAAIGVLLGTAIGVLPGIGPAMAVALLLPVTYALEPTGAFIMFAGIYFGGMFGGSTTSILLNTPGESAAVVAAMEGNPMARRGRGAQALAAAAIGHFIGAIVGITLLTLLAPTVASLAVNIGAPDYLAIMVLAFIAVTSVLGKSRVRGFASLLIGLTIGLIGLDEMTGQQRLTFGLLHLADGVDAVIVAVGLFAIGESLWVAAHLRRTSGEAIPVGRPWLGAEDLRRAWKPWLRGPLIGFPFGAIPAGGAEIPTFLSYVTERKLAKNRDEFGKGAIEGVAGPEATASASAAGTMVSMLTLGLPTTAVAAVMLAAFQQYGIQPGPLLFERESDLVWALIASMFIGSVLLLVLNLPLAPVWAKLLQIPRPYLYAGILFFASVGAYAVGGEPLDLLLLFIIGLIGFAMRRYGLPVLPAIIAVILGPTAEQQMRRALQISDGHLGGLVNTPFAITVYFVVALILLWPLVARVIPRRRAQARSAR</sequence>
<keyword evidence="4" id="KW-1185">Reference proteome</keyword>
<dbReference type="Proteomes" id="UP000584374">
    <property type="component" value="Unassembled WGS sequence"/>
</dbReference>
<comment type="caution">
    <text evidence="3">The sequence shown here is derived from an EMBL/GenBank/DDBJ whole genome shotgun (WGS) entry which is preliminary data.</text>
</comment>
<feature type="transmembrane region" description="Helical" evidence="1">
    <location>
        <begin position="20"/>
        <end position="49"/>
    </location>
</feature>
<organism evidence="3 4">
    <name type="scientific">Saccharopolyspora phatthalungensis</name>
    <dbReference type="NCBI Taxonomy" id="664693"/>
    <lineage>
        <taxon>Bacteria</taxon>
        <taxon>Bacillati</taxon>
        <taxon>Actinomycetota</taxon>
        <taxon>Actinomycetes</taxon>
        <taxon>Pseudonocardiales</taxon>
        <taxon>Pseudonocardiaceae</taxon>
        <taxon>Saccharopolyspora</taxon>
    </lineage>
</organism>
<feature type="transmembrane region" description="Helical" evidence="1">
    <location>
        <begin position="109"/>
        <end position="131"/>
    </location>
</feature>
<keyword evidence="1" id="KW-1133">Transmembrane helix</keyword>
<evidence type="ECO:0000259" key="2">
    <source>
        <dbReference type="Pfam" id="PF01970"/>
    </source>
</evidence>
<feature type="transmembrane region" description="Helical" evidence="1">
    <location>
        <begin position="138"/>
        <end position="161"/>
    </location>
</feature>
<feature type="transmembrane region" description="Helical" evidence="1">
    <location>
        <begin position="167"/>
        <end position="184"/>
    </location>
</feature>
<accession>A0A840QD74</accession>
<gene>
    <name evidence="3" type="ORF">BJ970_004122</name>
</gene>
<feature type="transmembrane region" description="Helical" evidence="1">
    <location>
        <begin position="316"/>
        <end position="336"/>
    </location>
</feature>
<name>A0A840QD74_9PSEU</name>
<evidence type="ECO:0000313" key="4">
    <source>
        <dbReference type="Proteomes" id="UP000584374"/>
    </source>
</evidence>
<keyword evidence="1" id="KW-0472">Membrane</keyword>
<feature type="transmembrane region" description="Helical" evidence="1">
    <location>
        <begin position="258"/>
        <end position="280"/>
    </location>
</feature>
<evidence type="ECO:0000313" key="3">
    <source>
        <dbReference type="EMBL" id="MBB5156588.1"/>
    </source>
</evidence>
<dbReference type="PANTHER" id="PTHR35342:SF5">
    <property type="entry name" value="TRICARBOXYLIC TRANSPORT PROTEIN"/>
    <property type="match status" value="1"/>
</dbReference>
<dbReference type="EMBL" id="JACHIW010000001">
    <property type="protein sequence ID" value="MBB5156588.1"/>
    <property type="molecule type" value="Genomic_DNA"/>
</dbReference>
<dbReference type="InterPro" id="IPR002823">
    <property type="entry name" value="DUF112_TM"/>
</dbReference>
<feature type="transmembrane region" description="Helical" evidence="1">
    <location>
        <begin position="196"/>
        <end position="216"/>
    </location>
</feature>
<reference evidence="3 4" key="1">
    <citation type="submission" date="2020-08" db="EMBL/GenBank/DDBJ databases">
        <title>Sequencing the genomes of 1000 actinobacteria strains.</title>
        <authorList>
            <person name="Klenk H.-P."/>
        </authorList>
    </citation>
    <scope>NUCLEOTIDE SEQUENCE [LARGE SCALE GENOMIC DNA]</scope>
    <source>
        <strain evidence="3 4">DSM 45584</strain>
    </source>
</reference>
<dbReference type="AlphaFoldDB" id="A0A840QD74"/>
<dbReference type="PANTHER" id="PTHR35342">
    <property type="entry name" value="TRICARBOXYLIC TRANSPORT PROTEIN"/>
    <property type="match status" value="1"/>
</dbReference>
<keyword evidence="1" id="KW-0812">Transmembrane</keyword>
<feature type="transmembrane region" description="Helical" evidence="1">
    <location>
        <begin position="389"/>
        <end position="407"/>
    </location>
</feature>
<dbReference type="Pfam" id="PF01970">
    <property type="entry name" value="TctA"/>
    <property type="match status" value="1"/>
</dbReference>
<proteinExistence type="predicted"/>
<feature type="transmembrane region" description="Helical" evidence="1">
    <location>
        <begin position="356"/>
        <end position="377"/>
    </location>
</feature>
<evidence type="ECO:0000256" key="1">
    <source>
        <dbReference type="SAM" id="Phobius"/>
    </source>
</evidence>
<feature type="domain" description="DUF112" evidence="2">
    <location>
        <begin position="20"/>
        <end position="438"/>
    </location>
</feature>
<protein>
    <submittedName>
        <fullName evidence="3">Putative tricarboxylic transport membrane protein</fullName>
    </submittedName>
</protein>
<feature type="transmembrane region" description="Helical" evidence="1">
    <location>
        <begin position="463"/>
        <end position="486"/>
    </location>
</feature>